<keyword evidence="5" id="KW-1185">Reference proteome</keyword>
<dbReference type="EMBL" id="BFEA01000974">
    <property type="protein sequence ID" value="GBG91944.1"/>
    <property type="molecule type" value="Genomic_DNA"/>
</dbReference>
<dbReference type="PANTHER" id="PTHR43240">
    <property type="entry name" value="1,4-DIHYDROXY-2-NAPHTHOYL-COA THIOESTERASE 1"/>
    <property type="match status" value="1"/>
</dbReference>
<dbReference type="NCBIfam" id="TIGR00369">
    <property type="entry name" value="unchar_dom_1"/>
    <property type="match status" value="1"/>
</dbReference>
<proteinExistence type="predicted"/>
<dbReference type="Gramene" id="GBG91944">
    <property type="protein sequence ID" value="GBG91944"/>
    <property type="gene ID" value="CBR_g54040"/>
</dbReference>
<dbReference type="InterPro" id="IPR003736">
    <property type="entry name" value="PAAI_dom"/>
</dbReference>
<evidence type="ECO:0000313" key="4">
    <source>
        <dbReference type="EMBL" id="GBG91944.1"/>
    </source>
</evidence>
<dbReference type="PANTHER" id="PTHR43240:SF5">
    <property type="entry name" value="1,4-DIHYDROXY-2-NAPHTHOYL-COA THIOESTERASE 1"/>
    <property type="match status" value="1"/>
</dbReference>
<feature type="domain" description="Thioesterase" evidence="3">
    <location>
        <begin position="55"/>
        <end position="124"/>
    </location>
</feature>
<keyword evidence="1" id="KW-0378">Hydrolase</keyword>
<feature type="region of interest" description="Disordered" evidence="2">
    <location>
        <begin position="126"/>
        <end position="148"/>
    </location>
</feature>
<evidence type="ECO:0000259" key="3">
    <source>
        <dbReference type="Pfam" id="PF03061"/>
    </source>
</evidence>
<organism evidence="4 5">
    <name type="scientific">Chara braunii</name>
    <name type="common">Braun's stonewort</name>
    <dbReference type="NCBI Taxonomy" id="69332"/>
    <lineage>
        <taxon>Eukaryota</taxon>
        <taxon>Viridiplantae</taxon>
        <taxon>Streptophyta</taxon>
        <taxon>Charophyceae</taxon>
        <taxon>Charales</taxon>
        <taxon>Characeae</taxon>
        <taxon>Chara</taxon>
    </lineage>
</organism>
<dbReference type="GO" id="GO:0005829">
    <property type="term" value="C:cytosol"/>
    <property type="evidence" value="ECO:0007669"/>
    <property type="project" value="TreeGrafter"/>
</dbReference>
<evidence type="ECO:0000256" key="2">
    <source>
        <dbReference type="SAM" id="MobiDB-lite"/>
    </source>
</evidence>
<dbReference type="SUPFAM" id="SSF54637">
    <property type="entry name" value="Thioesterase/thiol ester dehydrase-isomerase"/>
    <property type="match status" value="1"/>
</dbReference>
<evidence type="ECO:0000256" key="1">
    <source>
        <dbReference type="ARBA" id="ARBA00022801"/>
    </source>
</evidence>
<dbReference type="STRING" id="69332.A0A388MBK2"/>
<dbReference type="GO" id="GO:0061522">
    <property type="term" value="F:1,4-dihydroxy-2-naphthoyl-CoA thioesterase activity"/>
    <property type="evidence" value="ECO:0007669"/>
    <property type="project" value="TreeGrafter"/>
</dbReference>
<reference evidence="4 5" key="1">
    <citation type="journal article" date="2018" name="Cell">
        <title>The Chara Genome: Secondary Complexity and Implications for Plant Terrestrialization.</title>
        <authorList>
            <person name="Nishiyama T."/>
            <person name="Sakayama H."/>
            <person name="Vries J.D."/>
            <person name="Buschmann H."/>
            <person name="Saint-Marcoux D."/>
            <person name="Ullrich K.K."/>
            <person name="Haas F.B."/>
            <person name="Vanderstraeten L."/>
            <person name="Becker D."/>
            <person name="Lang D."/>
            <person name="Vosolsobe S."/>
            <person name="Rombauts S."/>
            <person name="Wilhelmsson P.K.I."/>
            <person name="Janitza P."/>
            <person name="Kern R."/>
            <person name="Heyl A."/>
            <person name="Rumpler F."/>
            <person name="Villalobos L.I.A.C."/>
            <person name="Clay J.M."/>
            <person name="Skokan R."/>
            <person name="Toyoda A."/>
            <person name="Suzuki Y."/>
            <person name="Kagoshima H."/>
            <person name="Schijlen E."/>
            <person name="Tajeshwar N."/>
            <person name="Catarino B."/>
            <person name="Hetherington A.J."/>
            <person name="Saltykova A."/>
            <person name="Bonnot C."/>
            <person name="Breuninger H."/>
            <person name="Symeonidi A."/>
            <person name="Radhakrishnan G.V."/>
            <person name="Van Nieuwerburgh F."/>
            <person name="Deforce D."/>
            <person name="Chang C."/>
            <person name="Karol K.G."/>
            <person name="Hedrich R."/>
            <person name="Ulvskov P."/>
            <person name="Glockner G."/>
            <person name="Delwiche C.F."/>
            <person name="Petrasek J."/>
            <person name="Van de Peer Y."/>
            <person name="Friml J."/>
            <person name="Beilby M."/>
            <person name="Dolan L."/>
            <person name="Kohara Y."/>
            <person name="Sugano S."/>
            <person name="Fujiyama A."/>
            <person name="Delaux P.-M."/>
            <person name="Quint M."/>
            <person name="TheiBen G."/>
            <person name="Hagemann M."/>
            <person name="Harholt J."/>
            <person name="Dunand C."/>
            <person name="Zachgo S."/>
            <person name="Langdale J."/>
            <person name="Maumus F."/>
            <person name="Straeten D.V.D."/>
            <person name="Gould S.B."/>
            <person name="Rensing S.A."/>
        </authorList>
    </citation>
    <scope>NUCLEOTIDE SEQUENCE [LARGE SCALE GENOMIC DNA]</scope>
    <source>
        <strain evidence="4 5">S276</strain>
    </source>
</reference>
<dbReference type="CDD" id="cd03443">
    <property type="entry name" value="PaaI_thioesterase"/>
    <property type="match status" value="1"/>
</dbReference>
<dbReference type="Pfam" id="PF03061">
    <property type="entry name" value="4HBT"/>
    <property type="match status" value="1"/>
</dbReference>
<dbReference type="Gene3D" id="3.10.129.10">
    <property type="entry name" value="Hotdog Thioesterase"/>
    <property type="match status" value="1"/>
</dbReference>
<sequence length="209" mass="22037">MEHPTRNWAADAEEWYPRMGNLPIHAFLGITFEFQAPDVFLARMKVTERAVQPWGLLHGGVSAVLVEAIASSAAAVTSKQRVAGLEISVSHLRPVPLETNVIGVAKPLLKGKKIHVWEVRIEEDVGQHGKGGRGGGGGDGKEEVEEEGALSGVKAARAVGAVAARPKGATLFAIGKLTVGINLGRSPPGAPIMLRGGSGSREMQTQSRM</sequence>
<dbReference type="OrthoDB" id="46529at2759"/>
<name>A0A388MBK2_CHABU</name>
<dbReference type="InterPro" id="IPR006683">
    <property type="entry name" value="Thioestr_dom"/>
</dbReference>
<comment type="caution">
    <text evidence="4">The sequence shown here is derived from an EMBL/GenBank/DDBJ whole genome shotgun (WGS) entry which is preliminary data.</text>
</comment>
<dbReference type="AlphaFoldDB" id="A0A388MBK2"/>
<protein>
    <recommendedName>
        <fullName evidence="3">Thioesterase domain-containing protein</fullName>
    </recommendedName>
</protein>
<feature type="compositionally biased region" description="Gly residues" evidence="2">
    <location>
        <begin position="128"/>
        <end position="138"/>
    </location>
</feature>
<feature type="region of interest" description="Disordered" evidence="2">
    <location>
        <begin position="190"/>
        <end position="209"/>
    </location>
</feature>
<dbReference type="Proteomes" id="UP000265515">
    <property type="component" value="Unassembled WGS sequence"/>
</dbReference>
<accession>A0A388MBK2</accession>
<evidence type="ECO:0000313" key="5">
    <source>
        <dbReference type="Proteomes" id="UP000265515"/>
    </source>
</evidence>
<gene>
    <name evidence="4" type="ORF">CBR_g54040</name>
</gene>
<dbReference type="InterPro" id="IPR029069">
    <property type="entry name" value="HotDog_dom_sf"/>
</dbReference>